<comment type="caution">
    <text evidence="2">The sequence shown here is derived from an EMBL/GenBank/DDBJ whole genome shotgun (WGS) entry which is preliminary data.</text>
</comment>
<sequence length="132" mass="14776">MGYKAQPLPFRSDPSSRKGRTPPNWLSPVARAAGFYSAALDRARVHIPNENCRASVCIAKSYGADCRLIVNKCQSAILVPNKGFTVIWDDIPELIWYAVEEIGALEDHIRSVTHAQHALLWPQKDKEAVFFV</sequence>
<dbReference type="Proteomes" id="UP001159042">
    <property type="component" value="Unassembled WGS sequence"/>
</dbReference>
<keyword evidence="3" id="KW-1185">Reference proteome</keyword>
<evidence type="ECO:0000313" key="3">
    <source>
        <dbReference type="Proteomes" id="UP001159042"/>
    </source>
</evidence>
<organism evidence="2 3">
    <name type="scientific">Exocentrus adspersus</name>
    <dbReference type="NCBI Taxonomy" id="1586481"/>
    <lineage>
        <taxon>Eukaryota</taxon>
        <taxon>Metazoa</taxon>
        <taxon>Ecdysozoa</taxon>
        <taxon>Arthropoda</taxon>
        <taxon>Hexapoda</taxon>
        <taxon>Insecta</taxon>
        <taxon>Pterygota</taxon>
        <taxon>Neoptera</taxon>
        <taxon>Endopterygota</taxon>
        <taxon>Coleoptera</taxon>
        <taxon>Polyphaga</taxon>
        <taxon>Cucujiformia</taxon>
        <taxon>Chrysomeloidea</taxon>
        <taxon>Cerambycidae</taxon>
        <taxon>Lamiinae</taxon>
        <taxon>Acanthocinini</taxon>
        <taxon>Exocentrus</taxon>
    </lineage>
</organism>
<dbReference type="AlphaFoldDB" id="A0AAV8W1F3"/>
<dbReference type="EMBL" id="JANEYG010000015">
    <property type="protein sequence ID" value="KAJ8920082.1"/>
    <property type="molecule type" value="Genomic_DNA"/>
</dbReference>
<evidence type="ECO:0000313" key="2">
    <source>
        <dbReference type="EMBL" id="KAJ8920082.1"/>
    </source>
</evidence>
<accession>A0AAV8W1F3</accession>
<evidence type="ECO:0000256" key="1">
    <source>
        <dbReference type="SAM" id="MobiDB-lite"/>
    </source>
</evidence>
<gene>
    <name evidence="2" type="ORF">NQ315_011737</name>
</gene>
<name>A0AAV8W1F3_9CUCU</name>
<protein>
    <submittedName>
        <fullName evidence="2">Uncharacterized protein</fullName>
    </submittedName>
</protein>
<reference evidence="2 3" key="1">
    <citation type="journal article" date="2023" name="Insect Mol. Biol.">
        <title>Genome sequencing provides insights into the evolution of gene families encoding plant cell wall-degrading enzymes in longhorned beetles.</title>
        <authorList>
            <person name="Shin N.R."/>
            <person name="Okamura Y."/>
            <person name="Kirsch R."/>
            <person name="Pauchet Y."/>
        </authorList>
    </citation>
    <scope>NUCLEOTIDE SEQUENCE [LARGE SCALE GENOMIC DNA]</scope>
    <source>
        <strain evidence="2">EAD_L_NR</strain>
    </source>
</reference>
<proteinExistence type="predicted"/>
<feature type="region of interest" description="Disordered" evidence="1">
    <location>
        <begin position="1"/>
        <end position="23"/>
    </location>
</feature>